<gene>
    <name evidence="1" type="ORF">LCGC14_1490020</name>
</gene>
<dbReference type="AlphaFoldDB" id="A0A0F9M8T0"/>
<accession>A0A0F9M8T0</accession>
<proteinExistence type="predicted"/>
<name>A0A0F9M8T0_9ZZZZ</name>
<sequence length="63" mass="7443">MNKLDPNIGNIEKFELIREVREELKAKKKLDLDTIISTPYEERTTEQREVLKEALRRANKSVT</sequence>
<dbReference type="EMBL" id="LAZR01010704">
    <property type="protein sequence ID" value="KKM65567.1"/>
    <property type="molecule type" value="Genomic_DNA"/>
</dbReference>
<evidence type="ECO:0000313" key="1">
    <source>
        <dbReference type="EMBL" id="KKM65567.1"/>
    </source>
</evidence>
<organism evidence="1">
    <name type="scientific">marine sediment metagenome</name>
    <dbReference type="NCBI Taxonomy" id="412755"/>
    <lineage>
        <taxon>unclassified sequences</taxon>
        <taxon>metagenomes</taxon>
        <taxon>ecological metagenomes</taxon>
    </lineage>
</organism>
<reference evidence="1" key="1">
    <citation type="journal article" date="2015" name="Nature">
        <title>Complex archaea that bridge the gap between prokaryotes and eukaryotes.</title>
        <authorList>
            <person name="Spang A."/>
            <person name="Saw J.H."/>
            <person name="Jorgensen S.L."/>
            <person name="Zaremba-Niedzwiedzka K."/>
            <person name="Martijn J."/>
            <person name="Lind A.E."/>
            <person name="van Eijk R."/>
            <person name="Schleper C."/>
            <person name="Guy L."/>
            <person name="Ettema T.J."/>
        </authorList>
    </citation>
    <scope>NUCLEOTIDE SEQUENCE</scope>
</reference>
<protein>
    <submittedName>
        <fullName evidence="1">Uncharacterized protein</fullName>
    </submittedName>
</protein>
<comment type="caution">
    <text evidence="1">The sequence shown here is derived from an EMBL/GenBank/DDBJ whole genome shotgun (WGS) entry which is preliminary data.</text>
</comment>